<dbReference type="Proteomes" id="UP000007304">
    <property type="component" value="Unassembled WGS sequence"/>
</dbReference>
<organism evidence="1 2">
    <name type="scientific">Exophiala dermatitidis (strain ATCC 34100 / CBS 525.76 / NIH/UT8656)</name>
    <name type="common">Black yeast</name>
    <name type="synonym">Wangiella dermatitidis</name>
    <dbReference type="NCBI Taxonomy" id="858893"/>
    <lineage>
        <taxon>Eukaryota</taxon>
        <taxon>Fungi</taxon>
        <taxon>Dikarya</taxon>
        <taxon>Ascomycota</taxon>
        <taxon>Pezizomycotina</taxon>
        <taxon>Eurotiomycetes</taxon>
        <taxon>Chaetothyriomycetidae</taxon>
        <taxon>Chaetothyriales</taxon>
        <taxon>Herpotrichiellaceae</taxon>
        <taxon>Exophiala</taxon>
    </lineage>
</organism>
<proteinExistence type="predicted"/>
<evidence type="ECO:0000313" key="2">
    <source>
        <dbReference type="Proteomes" id="UP000007304"/>
    </source>
</evidence>
<name>H6BRA3_EXODN</name>
<dbReference type="AlphaFoldDB" id="H6BRA3"/>
<accession>H6BRA3</accession>
<protein>
    <submittedName>
        <fullName evidence="1">Uncharacterized protein</fullName>
    </submittedName>
</protein>
<dbReference type="RefSeq" id="XP_009155145.1">
    <property type="nucleotide sequence ID" value="XM_009156897.1"/>
</dbReference>
<dbReference type="RefSeq" id="XP_009155146.1">
    <property type="nucleotide sequence ID" value="XM_009156898.1"/>
</dbReference>
<dbReference type="GeneID" id="20307490"/>
<sequence length="143" mass="16482">MAKYDPFILQMQIHLERRRWSGLLQSRAGHFSSIGHIHLVADSAVRSGSTLKPPEHRQRRQICSITIRSRKEERRLLKRLSRGIYHIGTRLGLRQMSHCHPSLHLPEAFNPCTWALLAVAVGGAYWLSHHRSVATANHLSRWD</sequence>
<evidence type="ECO:0000313" key="1">
    <source>
        <dbReference type="EMBL" id="EHY54685.1"/>
    </source>
</evidence>
<dbReference type="EMBL" id="JH226131">
    <property type="protein sequence ID" value="EHY54684.1"/>
    <property type="molecule type" value="Genomic_DNA"/>
</dbReference>
<dbReference type="HOGENOM" id="CLU_1806172_0_0_1"/>
<reference evidence="1" key="1">
    <citation type="submission" date="2011-07" db="EMBL/GenBank/DDBJ databases">
        <title>The Genome Sequence of Exophiala (Wangiella) dermatitidis NIH/UT8656.</title>
        <authorList>
            <consortium name="The Broad Institute Genome Sequencing Platform"/>
            <person name="Cuomo C."/>
            <person name="Wang Z."/>
            <person name="Hunicke-Smith S."/>
            <person name="Szanislo P.J."/>
            <person name="Earl A."/>
            <person name="Young S.K."/>
            <person name="Zeng Q."/>
            <person name="Gargeya S."/>
            <person name="Fitzgerald M."/>
            <person name="Haas B."/>
            <person name="Abouelleil A."/>
            <person name="Alvarado L."/>
            <person name="Arachchi H.M."/>
            <person name="Berlin A."/>
            <person name="Brown A."/>
            <person name="Chapman S.B."/>
            <person name="Chen Z."/>
            <person name="Dunbar C."/>
            <person name="Freedman E."/>
            <person name="Gearin G."/>
            <person name="Gellesch M."/>
            <person name="Goldberg J."/>
            <person name="Griggs A."/>
            <person name="Gujja S."/>
            <person name="Heiman D."/>
            <person name="Howarth C."/>
            <person name="Larson L."/>
            <person name="Lui A."/>
            <person name="MacDonald P.J.P."/>
            <person name="Montmayeur A."/>
            <person name="Murphy C."/>
            <person name="Neiman D."/>
            <person name="Pearson M."/>
            <person name="Priest M."/>
            <person name="Roberts A."/>
            <person name="Saif S."/>
            <person name="Shea T."/>
            <person name="Shenoy N."/>
            <person name="Sisk P."/>
            <person name="Stolte C."/>
            <person name="Sykes S."/>
            <person name="Wortman J."/>
            <person name="Nusbaum C."/>
            <person name="Birren B."/>
        </authorList>
    </citation>
    <scope>NUCLEOTIDE SEQUENCE</scope>
    <source>
        <strain evidence="1">NIH/UT8656</strain>
    </source>
</reference>
<dbReference type="EMBL" id="JH226131">
    <property type="protein sequence ID" value="EHY54685.1"/>
    <property type="molecule type" value="Genomic_DNA"/>
</dbReference>
<gene>
    <name evidence="1" type="ORF">HMPREF1120_02851</name>
</gene>
<dbReference type="VEuPathDB" id="FungiDB:HMPREF1120_02851"/>
<keyword evidence="2" id="KW-1185">Reference proteome</keyword>